<protein>
    <recommendedName>
        <fullName evidence="4">UDP-glucose 4-epimerase</fullName>
        <ecNumber evidence="3">5.1.3.2</ecNumber>
    </recommendedName>
    <alternativeName>
        <fullName evidence="8">Galactowaldenase</fullName>
    </alternativeName>
    <alternativeName>
        <fullName evidence="7">UDP-galactose 4-epimerase</fullName>
    </alternativeName>
</protein>
<evidence type="ECO:0000259" key="9">
    <source>
        <dbReference type="Pfam" id="PF02719"/>
    </source>
</evidence>
<evidence type="ECO:0000313" key="12">
    <source>
        <dbReference type="Proteomes" id="UP000178043"/>
    </source>
</evidence>
<evidence type="ECO:0000256" key="6">
    <source>
        <dbReference type="ARBA" id="ARBA00023235"/>
    </source>
</evidence>
<dbReference type="EMBL" id="MGLG01000037">
    <property type="protein sequence ID" value="OGN40939.1"/>
    <property type="molecule type" value="Genomic_DNA"/>
</dbReference>
<evidence type="ECO:0000256" key="3">
    <source>
        <dbReference type="ARBA" id="ARBA00013189"/>
    </source>
</evidence>
<gene>
    <name evidence="11" type="ORF">A2606_03625</name>
</gene>
<dbReference type="PANTHER" id="PTHR43318:SF2">
    <property type="entry name" value="UDP-N-ACETYLGLUCOSAMINE 4,6-DEHYDRATASE (INVERTING)"/>
    <property type="match status" value="1"/>
</dbReference>
<dbReference type="Proteomes" id="UP000178043">
    <property type="component" value="Unassembled WGS sequence"/>
</dbReference>
<reference evidence="11 12" key="1">
    <citation type="journal article" date="2016" name="Nat. Commun.">
        <title>Thousands of microbial genomes shed light on interconnected biogeochemical processes in an aquifer system.</title>
        <authorList>
            <person name="Anantharaman K."/>
            <person name="Brown C.T."/>
            <person name="Hug L.A."/>
            <person name="Sharon I."/>
            <person name="Castelle C.J."/>
            <person name="Probst A.J."/>
            <person name="Thomas B.C."/>
            <person name="Singh A."/>
            <person name="Wilkins M.J."/>
            <person name="Karaoz U."/>
            <person name="Brodie E.L."/>
            <person name="Williams K.H."/>
            <person name="Hubbard S.S."/>
            <person name="Banfield J.F."/>
        </authorList>
    </citation>
    <scope>NUCLEOTIDE SEQUENCE [LARGE SCALE GENOMIC DNA]</scope>
</reference>
<dbReference type="CDD" id="cd05237">
    <property type="entry name" value="UDP_invert_4-6DH_SDR_e"/>
    <property type="match status" value="1"/>
</dbReference>
<keyword evidence="6" id="KW-0413">Isomerase</keyword>
<evidence type="ECO:0000259" key="10">
    <source>
        <dbReference type="Pfam" id="PF08485"/>
    </source>
</evidence>
<evidence type="ECO:0000256" key="8">
    <source>
        <dbReference type="ARBA" id="ARBA00033067"/>
    </source>
</evidence>
<dbReference type="EC" id="5.1.3.2" evidence="3"/>
<feature type="domain" description="UDP-glucose 4-epimerase CapD C-terminal" evidence="10">
    <location>
        <begin position="299"/>
        <end position="343"/>
    </location>
</feature>
<dbReference type="PANTHER" id="PTHR43318">
    <property type="entry name" value="UDP-N-ACETYLGLUCOSAMINE 4,6-DEHYDRATASE"/>
    <property type="match status" value="1"/>
</dbReference>
<feature type="domain" description="Polysaccharide biosynthesis protein CapD-like" evidence="9">
    <location>
        <begin position="15"/>
        <end position="291"/>
    </location>
</feature>
<evidence type="ECO:0000256" key="2">
    <source>
        <dbReference type="ARBA" id="ARBA00007430"/>
    </source>
</evidence>
<sequence>MTKIAKLHKLRNKTILITGGTGSFGKKVTETLLKYSPRRIIIFSRDEKKQFDMRNEFGNNPQIKFIIGDVRDHQSVESVMPGVDFVFHAAALKQVPTCEFFPIEAVKTNILGAYNVFRVAIAHQVKRVVILSTDKAAYPINAMGLSKALMEKTMVAVARELEVQKNKKTIFCGVRYGNVMYSRGSVIPFFVNLIKENRKLPVTNLNMTRFLMTLEEAVNLVLHALTAGKNGHLYIYKTPACTMETLAKALCQMFNHPKGYEEVGIRFGEKMHETLVTTEEFLRAKETRYFFEIVPEGHELNYKGYYDMGKKSPRTLSSYSSNNTAQLNIKTTIKAILKVPEIKQDIKHHHEK</sequence>
<dbReference type="GO" id="GO:0009103">
    <property type="term" value="P:lipopolysaccharide biosynthetic process"/>
    <property type="evidence" value="ECO:0007669"/>
    <property type="project" value="UniProtKB-KW"/>
</dbReference>
<evidence type="ECO:0000256" key="5">
    <source>
        <dbReference type="ARBA" id="ARBA00022985"/>
    </source>
</evidence>
<dbReference type="InterPro" id="IPR003869">
    <property type="entry name" value="Polysac_CapD-like"/>
</dbReference>
<evidence type="ECO:0000256" key="7">
    <source>
        <dbReference type="ARBA" id="ARBA00031367"/>
    </source>
</evidence>
<dbReference type="AlphaFoldDB" id="A0A1F8HUW5"/>
<evidence type="ECO:0000256" key="1">
    <source>
        <dbReference type="ARBA" id="ARBA00000083"/>
    </source>
</evidence>
<comment type="catalytic activity">
    <reaction evidence="1">
        <text>UDP-alpha-D-glucose = UDP-alpha-D-galactose</text>
        <dbReference type="Rhea" id="RHEA:22168"/>
        <dbReference type="ChEBI" id="CHEBI:58885"/>
        <dbReference type="ChEBI" id="CHEBI:66914"/>
        <dbReference type="EC" id="5.1.3.2"/>
    </reaction>
</comment>
<dbReference type="Gene3D" id="3.40.50.720">
    <property type="entry name" value="NAD(P)-binding Rossmann-like Domain"/>
    <property type="match status" value="1"/>
</dbReference>
<organism evidence="11 12">
    <name type="scientific">Candidatus Yanofskybacteria bacterium RIFOXYD1_FULL_42_10</name>
    <dbReference type="NCBI Taxonomy" id="1802718"/>
    <lineage>
        <taxon>Bacteria</taxon>
        <taxon>Candidatus Yanofskyibacteriota</taxon>
    </lineage>
</organism>
<comment type="caution">
    <text evidence="11">The sequence shown here is derived from an EMBL/GenBank/DDBJ whole genome shotgun (WGS) entry which is preliminary data.</text>
</comment>
<dbReference type="SUPFAM" id="SSF51735">
    <property type="entry name" value="NAD(P)-binding Rossmann-fold domains"/>
    <property type="match status" value="1"/>
</dbReference>
<proteinExistence type="inferred from homology"/>
<dbReference type="GO" id="GO:0003978">
    <property type="term" value="F:UDP-glucose 4-epimerase activity"/>
    <property type="evidence" value="ECO:0007669"/>
    <property type="project" value="UniProtKB-EC"/>
</dbReference>
<dbReference type="Pfam" id="PF02719">
    <property type="entry name" value="Polysacc_synt_2"/>
    <property type="match status" value="1"/>
</dbReference>
<evidence type="ECO:0000313" key="11">
    <source>
        <dbReference type="EMBL" id="OGN40939.1"/>
    </source>
</evidence>
<dbReference type="InterPro" id="IPR051203">
    <property type="entry name" value="Polysaccharide_Synthase-Rel"/>
</dbReference>
<keyword evidence="5" id="KW-0448">Lipopolysaccharide biosynthesis</keyword>
<dbReference type="InterPro" id="IPR013692">
    <property type="entry name" value="CapD_C"/>
</dbReference>
<dbReference type="InterPro" id="IPR036291">
    <property type="entry name" value="NAD(P)-bd_dom_sf"/>
</dbReference>
<accession>A0A1F8HUW5</accession>
<dbReference type="Pfam" id="PF08485">
    <property type="entry name" value="Polysacc_syn_2C"/>
    <property type="match status" value="1"/>
</dbReference>
<name>A0A1F8HUW5_9BACT</name>
<comment type="similarity">
    <text evidence="2">Belongs to the polysaccharide synthase family.</text>
</comment>
<evidence type="ECO:0000256" key="4">
    <source>
        <dbReference type="ARBA" id="ARBA00018569"/>
    </source>
</evidence>